<comment type="similarity">
    <text evidence="2 10">Belongs to the carbohydrate kinase PfkB family.</text>
</comment>
<keyword evidence="8 10" id="KW-0067">ATP-binding</keyword>
<keyword evidence="4 10" id="KW-0808">Transferase</keyword>
<keyword evidence="10" id="KW-0539">Nucleus</keyword>
<evidence type="ECO:0000256" key="3">
    <source>
        <dbReference type="ARBA" id="ARBA00012119"/>
    </source>
</evidence>
<accession>E4Y983</accession>
<dbReference type="AlphaFoldDB" id="E4Y983"/>
<sequence>MVTRTILNIATCHPLIDIQAAVDNAFLDKYGLEPDNTILADKRHLSLYQELVEKMPVKFIPGGCTLNTLRVCQWMMGENGSTFFSGAVGNDALADILIQKVRDSGIDAIWQTSDEHQTGTCASLINGSQGYRSLVTKLGAAKHYERSHLDREDMWEQVKQSMIFYFSGYFLTTQEGVDSMMAVAKYSAKTEKQIFAFNLSANYICEAFTAEVDQILPFADFIIGNEQEAQAYAKCAGFKCDSIEEIAMRLAQLPKVNKAKKRHVIITQGAKPTIVVDDNGNIALFEVKRVKKITDTNGAGDAFVGGFFAGYLQGASIADSVKSGQWAARIVIQNEGCTFPKICEYDYDSS</sequence>
<dbReference type="InterPro" id="IPR001805">
    <property type="entry name" value="Adenokinase"/>
</dbReference>
<comment type="catalytic activity">
    <reaction evidence="10">
        <text>adenosine + ATP = AMP + ADP + H(+)</text>
        <dbReference type="Rhea" id="RHEA:20824"/>
        <dbReference type="ChEBI" id="CHEBI:15378"/>
        <dbReference type="ChEBI" id="CHEBI:16335"/>
        <dbReference type="ChEBI" id="CHEBI:30616"/>
        <dbReference type="ChEBI" id="CHEBI:456215"/>
        <dbReference type="ChEBI" id="CHEBI:456216"/>
        <dbReference type="EC" id="2.7.1.20"/>
    </reaction>
</comment>
<dbReference type="Gene3D" id="3.40.1190.20">
    <property type="match status" value="1"/>
</dbReference>
<feature type="domain" description="Carbohydrate kinase PfkB" evidence="11">
    <location>
        <begin position="40"/>
        <end position="340"/>
    </location>
</feature>
<keyword evidence="7 10" id="KW-0418">Kinase</keyword>
<evidence type="ECO:0000313" key="12">
    <source>
        <dbReference type="EMBL" id="CBY32120.1"/>
    </source>
</evidence>
<dbReference type="SUPFAM" id="SSF53613">
    <property type="entry name" value="Ribokinase-like"/>
    <property type="match status" value="1"/>
</dbReference>
<dbReference type="CDD" id="cd01168">
    <property type="entry name" value="adenosine_kinase"/>
    <property type="match status" value="1"/>
</dbReference>
<dbReference type="EMBL" id="FN654334">
    <property type="protein sequence ID" value="CBY32120.1"/>
    <property type="molecule type" value="Genomic_DNA"/>
</dbReference>
<evidence type="ECO:0000256" key="10">
    <source>
        <dbReference type="RuleBase" id="RU368116"/>
    </source>
</evidence>
<dbReference type="PANTHER" id="PTHR45769:SF3">
    <property type="entry name" value="ADENOSINE KINASE"/>
    <property type="match status" value="1"/>
</dbReference>
<dbReference type="GO" id="GO:0005524">
    <property type="term" value="F:ATP binding"/>
    <property type="evidence" value="ECO:0007669"/>
    <property type="project" value="UniProtKB-UniRule"/>
</dbReference>
<dbReference type="EC" id="2.7.1.20" evidence="3 10"/>
<keyword evidence="10" id="KW-0460">Magnesium</keyword>
<proteinExistence type="inferred from homology"/>
<keyword evidence="6 10" id="KW-0547">Nucleotide-binding</keyword>
<gene>
    <name evidence="12" type="ORF">GSOID_T00029419001</name>
</gene>
<evidence type="ECO:0000256" key="7">
    <source>
        <dbReference type="ARBA" id="ARBA00022777"/>
    </source>
</evidence>
<evidence type="ECO:0000256" key="1">
    <source>
        <dbReference type="ARBA" id="ARBA00004801"/>
    </source>
</evidence>
<name>E4Y983_OIKDI</name>
<dbReference type="UniPathway" id="UPA00588">
    <property type="reaction ID" value="UER00659"/>
</dbReference>
<keyword evidence="5 10" id="KW-0660">Purine salvage</keyword>
<evidence type="ECO:0000256" key="2">
    <source>
        <dbReference type="ARBA" id="ARBA00010688"/>
    </source>
</evidence>
<evidence type="ECO:0000259" key="11">
    <source>
        <dbReference type="Pfam" id="PF00294"/>
    </source>
</evidence>
<dbReference type="Pfam" id="PF00294">
    <property type="entry name" value="PfkB"/>
    <property type="match status" value="1"/>
</dbReference>
<dbReference type="GO" id="GO:0006166">
    <property type="term" value="P:purine ribonucleoside salvage"/>
    <property type="evidence" value="ECO:0007669"/>
    <property type="project" value="UniProtKB-KW"/>
</dbReference>
<evidence type="ECO:0000256" key="6">
    <source>
        <dbReference type="ARBA" id="ARBA00022741"/>
    </source>
</evidence>
<dbReference type="GO" id="GO:0044209">
    <property type="term" value="P:AMP salvage"/>
    <property type="evidence" value="ECO:0007669"/>
    <property type="project" value="UniProtKB-UniRule"/>
</dbReference>
<evidence type="ECO:0000256" key="5">
    <source>
        <dbReference type="ARBA" id="ARBA00022726"/>
    </source>
</evidence>
<dbReference type="GO" id="GO:0005829">
    <property type="term" value="C:cytosol"/>
    <property type="evidence" value="ECO:0007669"/>
    <property type="project" value="TreeGrafter"/>
</dbReference>
<evidence type="ECO:0000256" key="9">
    <source>
        <dbReference type="PIRSR" id="PIRSR601805-1"/>
    </source>
</evidence>
<protein>
    <recommendedName>
        <fullName evidence="3 10">Adenosine kinase</fullName>
        <shortName evidence="10">AK</shortName>
        <ecNumber evidence="3 10">2.7.1.20</ecNumber>
    </recommendedName>
    <alternativeName>
        <fullName evidence="10">Adenosine 5'-phosphotransferase</fullName>
    </alternativeName>
</protein>
<comment type="subcellular location">
    <subcellularLocation>
        <location evidence="10">Nucleus</location>
    </subcellularLocation>
</comment>
<evidence type="ECO:0000256" key="4">
    <source>
        <dbReference type="ARBA" id="ARBA00022679"/>
    </source>
</evidence>
<dbReference type="PANTHER" id="PTHR45769">
    <property type="entry name" value="ADENOSINE KINASE"/>
    <property type="match status" value="1"/>
</dbReference>
<comment type="subunit">
    <text evidence="10">Monomer.</text>
</comment>
<evidence type="ECO:0000256" key="8">
    <source>
        <dbReference type="ARBA" id="ARBA00022840"/>
    </source>
</evidence>
<comment type="cofactor">
    <cofactor evidence="10">
        <name>Mg(2+)</name>
        <dbReference type="ChEBI" id="CHEBI:18420"/>
    </cofactor>
    <text evidence="10">Binds 3 Mg(2+) ions per subunit.</text>
</comment>
<organism evidence="12">
    <name type="scientific">Oikopleura dioica</name>
    <name type="common">Tunicate</name>
    <dbReference type="NCBI Taxonomy" id="34765"/>
    <lineage>
        <taxon>Eukaryota</taxon>
        <taxon>Metazoa</taxon>
        <taxon>Chordata</taxon>
        <taxon>Tunicata</taxon>
        <taxon>Appendicularia</taxon>
        <taxon>Copelata</taxon>
        <taxon>Oikopleuridae</taxon>
        <taxon>Oikopleura</taxon>
    </lineage>
</organism>
<dbReference type="InterPro" id="IPR029056">
    <property type="entry name" value="Ribokinase-like"/>
</dbReference>
<comment type="pathway">
    <text evidence="1 10">Purine metabolism; AMP biosynthesis via salvage pathway; AMP from adenosine: step 1/1.</text>
</comment>
<dbReference type="GO" id="GO:0005634">
    <property type="term" value="C:nucleus"/>
    <property type="evidence" value="ECO:0007669"/>
    <property type="project" value="UniProtKB-SubCell"/>
</dbReference>
<dbReference type="GO" id="GO:0004001">
    <property type="term" value="F:adenosine kinase activity"/>
    <property type="evidence" value="ECO:0007669"/>
    <property type="project" value="UniProtKB-UniRule"/>
</dbReference>
<comment type="function">
    <text evidence="10">ATP dependent phosphorylation of adenosine and other related nucleoside analogs to monophosphate derivatives.</text>
</comment>
<dbReference type="Proteomes" id="UP000011014">
    <property type="component" value="Unassembled WGS sequence"/>
</dbReference>
<dbReference type="GO" id="GO:0006144">
    <property type="term" value="P:purine nucleobase metabolic process"/>
    <property type="evidence" value="ECO:0007669"/>
    <property type="project" value="TreeGrafter"/>
</dbReference>
<dbReference type="Gene3D" id="3.30.1110.10">
    <property type="match status" value="1"/>
</dbReference>
<dbReference type="InterPro" id="IPR011611">
    <property type="entry name" value="PfkB_dom"/>
</dbReference>
<feature type="active site" description="Proton acceptor" evidence="9">
    <location>
        <position position="301"/>
    </location>
</feature>
<reference evidence="12" key="1">
    <citation type="journal article" date="2010" name="Science">
        <title>Plasticity of animal genome architecture unmasked by rapid evolution of a pelagic tunicate.</title>
        <authorList>
            <person name="Denoeud F."/>
            <person name="Henriet S."/>
            <person name="Mungpakdee S."/>
            <person name="Aury J.M."/>
            <person name="Da Silva C."/>
            <person name="Brinkmann H."/>
            <person name="Mikhaleva J."/>
            <person name="Olsen L.C."/>
            <person name="Jubin C."/>
            <person name="Canestro C."/>
            <person name="Bouquet J.M."/>
            <person name="Danks G."/>
            <person name="Poulain J."/>
            <person name="Campsteijn C."/>
            <person name="Adamski M."/>
            <person name="Cross I."/>
            <person name="Yadetie F."/>
            <person name="Muffato M."/>
            <person name="Louis A."/>
            <person name="Butcher S."/>
            <person name="Tsagkogeorga G."/>
            <person name="Konrad A."/>
            <person name="Singh S."/>
            <person name="Jensen M.F."/>
            <person name="Cong E.H."/>
            <person name="Eikeseth-Otteraa H."/>
            <person name="Noel B."/>
            <person name="Anthouard V."/>
            <person name="Porcel B.M."/>
            <person name="Kachouri-Lafond R."/>
            <person name="Nishino A."/>
            <person name="Ugolini M."/>
            <person name="Chourrout P."/>
            <person name="Nishida H."/>
            <person name="Aasland R."/>
            <person name="Huzurbazar S."/>
            <person name="Westhof E."/>
            <person name="Delsuc F."/>
            <person name="Lehrach H."/>
            <person name="Reinhardt R."/>
            <person name="Weissenbach J."/>
            <person name="Roy S.W."/>
            <person name="Artiguenave F."/>
            <person name="Postlethwait J.H."/>
            <person name="Manak J.R."/>
            <person name="Thompson E.M."/>
            <person name="Jaillon O."/>
            <person name="Du Pasquier L."/>
            <person name="Boudinot P."/>
            <person name="Liberles D.A."/>
            <person name="Volff J.N."/>
            <person name="Philippe H."/>
            <person name="Lenhard B."/>
            <person name="Roest Crollius H."/>
            <person name="Wincker P."/>
            <person name="Chourrout D."/>
        </authorList>
    </citation>
    <scope>NUCLEOTIDE SEQUENCE [LARGE SCALE GENOMIC DNA]</scope>
</reference>
<dbReference type="PRINTS" id="PR00989">
    <property type="entry name" value="ADENOKINASE"/>
</dbReference>